<dbReference type="GO" id="GO:0060742">
    <property type="term" value="P:epithelial cell differentiation involved in prostate gland development"/>
    <property type="evidence" value="ECO:0007669"/>
    <property type="project" value="TreeGrafter"/>
</dbReference>
<dbReference type="InterPro" id="IPR051428">
    <property type="entry name" value="Sphingo_Act-Surfact_Prot"/>
</dbReference>
<comment type="subcellular location">
    <subcellularLocation>
        <location evidence="1">Secreted</location>
    </subcellularLocation>
</comment>
<dbReference type="Gene3D" id="1.10.225.10">
    <property type="entry name" value="Saposin-like"/>
    <property type="match status" value="4"/>
</dbReference>
<dbReference type="PANTHER" id="PTHR11480">
    <property type="entry name" value="SAPOSIN-RELATED"/>
    <property type="match status" value="1"/>
</dbReference>
<dbReference type="InterPro" id="IPR008138">
    <property type="entry name" value="SapB_2"/>
</dbReference>
<dbReference type="GO" id="GO:0019216">
    <property type="term" value="P:regulation of lipid metabolic process"/>
    <property type="evidence" value="ECO:0007669"/>
    <property type="project" value="UniProtKB-UniRule"/>
</dbReference>
<reference evidence="11" key="3">
    <citation type="submission" date="2025-09" db="UniProtKB">
        <authorList>
            <consortium name="Ensembl"/>
        </authorList>
    </citation>
    <scope>IDENTIFICATION</scope>
</reference>
<dbReference type="Pfam" id="PF02199">
    <property type="entry name" value="SapA"/>
    <property type="match status" value="2"/>
</dbReference>
<feature type="disulfide bond" evidence="8">
    <location>
        <begin position="70"/>
        <end position="137"/>
    </location>
</feature>
<dbReference type="Pfam" id="PF05184">
    <property type="entry name" value="SapB_1"/>
    <property type="match status" value="1"/>
</dbReference>
<feature type="disulfide bond" evidence="8">
    <location>
        <begin position="98"/>
        <end position="110"/>
    </location>
</feature>
<feature type="signal peptide" evidence="7">
    <location>
        <begin position="1"/>
        <end position="20"/>
    </location>
</feature>
<dbReference type="RefSeq" id="XP_006985650.1">
    <property type="nucleotide sequence ID" value="XM_006985588.4"/>
</dbReference>
<dbReference type="PROSITE" id="PS51110">
    <property type="entry name" value="SAP_A"/>
    <property type="match status" value="2"/>
</dbReference>
<dbReference type="FunFam" id="1.10.225.10:FF:000002">
    <property type="entry name" value="prosaposin isoform X2"/>
    <property type="match status" value="4"/>
</dbReference>
<dbReference type="InterPro" id="IPR003119">
    <property type="entry name" value="SAP_A"/>
</dbReference>
<dbReference type="CTD" id="768239"/>
<evidence type="ECO:0000256" key="8">
    <source>
        <dbReference type="PIRSR" id="PIRSR002431-1"/>
    </source>
</evidence>
<feature type="disulfide bond" evidence="8">
    <location>
        <begin position="193"/>
        <end position="254"/>
    </location>
</feature>
<dbReference type="InterPro" id="IPR011001">
    <property type="entry name" value="Saposin-like"/>
</dbReference>
<dbReference type="SMART" id="SM00162">
    <property type="entry name" value="SAPA"/>
    <property type="match status" value="2"/>
</dbReference>
<gene>
    <name evidence="11" type="primary">Psapl1</name>
</gene>
<dbReference type="AlphaFoldDB" id="A0A6I9LVZ2"/>
<feature type="disulfide bond" evidence="8">
    <location>
        <begin position="331"/>
        <end position="342"/>
    </location>
</feature>
<dbReference type="PRINTS" id="PR01797">
    <property type="entry name" value="SAPOSIN"/>
</dbReference>
<evidence type="ECO:0000256" key="3">
    <source>
        <dbReference type="ARBA" id="ARBA00022729"/>
    </source>
</evidence>
<dbReference type="SMART" id="SM00741">
    <property type="entry name" value="SapB"/>
    <property type="match status" value="4"/>
</dbReference>
<dbReference type="GeneTree" id="ENSGT00940000164031"/>
<reference evidence="11 12" key="1">
    <citation type="submission" date="2018-10" db="EMBL/GenBank/DDBJ databases">
        <title>Improved assembly of the deer mouse Peromyscus maniculatus genome.</title>
        <authorList>
            <person name="Lassance J.-M."/>
            <person name="Hoekstra H.E."/>
        </authorList>
    </citation>
    <scope>NUCLEOTIDE SEQUENCE [LARGE SCALE GENOMIC DNA]</scope>
</reference>
<feature type="domain" description="Saposin A-type" evidence="10">
    <location>
        <begin position="22"/>
        <end position="62"/>
    </location>
</feature>
<evidence type="ECO:0000256" key="6">
    <source>
        <dbReference type="ARBA" id="ARBA00023180"/>
    </source>
</evidence>
<keyword evidence="2" id="KW-0964">Secreted</keyword>
<feature type="disulfide bond" evidence="8">
    <location>
        <begin position="433"/>
        <end position="444"/>
    </location>
</feature>
<dbReference type="Proteomes" id="UP000694547">
    <property type="component" value="Chromosome 10"/>
</dbReference>
<evidence type="ECO:0000259" key="9">
    <source>
        <dbReference type="PROSITE" id="PS50015"/>
    </source>
</evidence>
<feature type="domain" description="Saposin B-type" evidence="9">
    <location>
        <begin position="63"/>
        <end position="147"/>
    </location>
</feature>
<dbReference type="GO" id="GO:0005576">
    <property type="term" value="C:extracellular region"/>
    <property type="evidence" value="ECO:0007669"/>
    <property type="project" value="UniProtKB-SubCell"/>
</dbReference>
<dbReference type="PIRSF" id="PIRSF002431">
    <property type="entry name" value="Saposin"/>
    <property type="match status" value="1"/>
</dbReference>
<dbReference type="GO" id="GO:0060736">
    <property type="term" value="P:prostate gland growth"/>
    <property type="evidence" value="ECO:0007669"/>
    <property type="project" value="TreeGrafter"/>
</dbReference>
<feature type="domain" description="Saposin A-type" evidence="10">
    <location>
        <begin position="481"/>
        <end position="521"/>
    </location>
</feature>
<keyword evidence="4" id="KW-0677">Repeat</keyword>
<keyword evidence="5 8" id="KW-1015">Disulfide bond</keyword>
<evidence type="ECO:0000256" key="1">
    <source>
        <dbReference type="ARBA" id="ARBA00004613"/>
    </source>
</evidence>
<comment type="function">
    <text evidence="7">May activate the lysosomal degradation of sphingolipids.</text>
</comment>
<feature type="disulfide bond" evidence="8">
    <location>
        <begin position="303"/>
        <end position="366"/>
    </location>
</feature>
<evidence type="ECO:0000256" key="5">
    <source>
        <dbReference type="ARBA" id="ARBA00023157"/>
    </source>
</evidence>
<dbReference type="Ensembl" id="ENSPEMT00000036899.1">
    <property type="protein sequence ID" value="ENSPEMP00000036071.1"/>
    <property type="gene ID" value="ENSPEMG00000030506.1"/>
</dbReference>
<dbReference type="InterPro" id="IPR008139">
    <property type="entry name" value="SaposinB_dom"/>
</dbReference>
<dbReference type="SUPFAM" id="SSF47862">
    <property type="entry name" value="Saposin"/>
    <property type="match status" value="4"/>
</dbReference>
<dbReference type="GO" id="GO:0005764">
    <property type="term" value="C:lysosome"/>
    <property type="evidence" value="ECO:0007669"/>
    <property type="project" value="UniProtKB-UniRule"/>
</dbReference>
<feature type="domain" description="Saposin B-type" evidence="9">
    <location>
        <begin position="186"/>
        <end position="264"/>
    </location>
</feature>
<evidence type="ECO:0000256" key="2">
    <source>
        <dbReference type="ARBA" id="ARBA00022525"/>
    </source>
</evidence>
<evidence type="ECO:0000256" key="4">
    <source>
        <dbReference type="ARBA" id="ARBA00022737"/>
    </source>
</evidence>
<evidence type="ECO:0000313" key="11">
    <source>
        <dbReference type="Ensembl" id="ENSPEMP00000036071.1"/>
    </source>
</evidence>
<protein>
    <recommendedName>
        <fullName evidence="7">Proactivator polypeptide-like 1</fullName>
    </recommendedName>
</protein>
<name>A0A6I9LVZ2_PERMB</name>
<dbReference type="GO" id="GO:0016020">
    <property type="term" value="C:membrane"/>
    <property type="evidence" value="ECO:0007669"/>
    <property type="project" value="GOC"/>
</dbReference>
<feature type="chain" id="PRO_5044536038" description="Proactivator polypeptide-like 1" evidence="7">
    <location>
        <begin position="21"/>
        <end position="527"/>
    </location>
</feature>
<feature type="disulfide bond" evidence="8">
    <location>
        <begin position="402"/>
        <end position="475"/>
    </location>
</feature>
<dbReference type="GO" id="GO:0006665">
    <property type="term" value="P:sphingolipid metabolic process"/>
    <property type="evidence" value="ECO:0007669"/>
    <property type="project" value="UniProtKB-UniRule"/>
</dbReference>
<dbReference type="Pfam" id="PF03489">
    <property type="entry name" value="SapB_2"/>
    <property type="match status" value="2"/>
</dbReference>
<feature type="disulfide bond" evidence="8">
    <location>
        <begin position="219"/>
        <end position="230"/>
    </location>
</feature>
<keyword evidence="6" id="KW-0325">Glycoprotein</keyword>
<sequence length="527" mass="57522">MGRMLCALILLSGLLGAAKASPITDPRECAKGSEVWCQDLQAAAKCQAVRYCQSAVWSKPIVRSLPCSVCQDVAAAAGNGMNPDATEADILGSITKTCEWLPSPESSAKCKQMVDNHSPAVLGMLSGTPDTAVAPVCTALTLCEPLQRHLAIATSERPLTQEDITEVMAPFLSNGALSFHPSQMPGDTVCQDCMQLISTLQGALESNLTLAEVTFQDQCASLGPGLAALCKNYIRQQFVPAQQTLQILPSQEVCRKGGFCEEQREPAHRLAQVAAVDGIPSLELELPKKNEMQMQLGLTCDVCLNVIQEMDKWLMTNSTEALITHTLERVCSIMPETLVQQCITLVEAYSPNLVQLVTRVTPEKVCETIRLCNSRRQARSISRAEATTPSLLVDEENQGSFCHGCKRILGVSSQNLDRKSTKRDILNAFKGGCRILPLPYVLQCNRFVAEYEPVLIESLRLMMDPTDLCRKMGACHSPKVPLLGTDQCVLGPSFWCKSPEAAEMCDALEHCQRVVWKKPASEVKEQP</sequence>
<reference evidence="11" key="2">
    <citation type="submission" date="2025-08" db="UniProtKB">
        <authorList>
            <consortium name="Ensembl"/>
        </authorList>
    </citation>
    <scope>IDENTIFICATION</scope>
</reference>
<accession>A0A6I9LVZ2</accession>
<dbReference type="InterPro" id="IPR007856">
    <property type="entry name" value="SapB_1"/>
</dbReference>
<organism evidence="11 12">
    <name type="scientific">Peromyscus maniculatus bairdii</name>
    <name type="common">Prairie deer mouse</name>
    <dbReference type="NCBI Taxonomy" id="230844"/>
    <lineage>
        <taxon>Eukaryota</taxon>
        <taxon>Metazoa</taxon>
        <taxon>Chordata</taxon>
        <taxon>Craniata</taxon>
        <taxon>Vertebrata</taxon>
        <taxon>Euteleostomi</taxon>
        <taxon>Mammalia</taxon>
        <taxon>Eutheria</taxon>
        <taxon>Euarchontoglires</taxon>
        <taxon>Glires</taxon>
        <taxon>Rodentia</taxon>
        <taxon>Myomorpha</taxon>
        <taxon>Muroidea</taxon>
        <taxon>Cricetidae</taxon>
        <taxon>Neotominae</taxon>
        <taxon>Peromyscus</taxon>
    </lineage>
</organism>
<keyword evidence="3 7" id="KW-0732">Signal</keyword>
<dbReference type="InterPro" id="IPR021165">
    <property type="entry name" value="Saposin_chordata"/>
</dbReference>
<feature type="disulfide bond" evidence="8">
    <location>
        <begin position="300"/>
        <end position="372"/>
    </location>
</feature>
<proteinExistence type="predicted"/>
<dbReference type="InterPro" id="IPR008373">
    <property type="entry name" value="Saposin"/>
</dbReference>
<dbReference type="GO" id="GO:0007193">
    <property type="term" value="P:adenylate cyclase-inhibiting G protein-coupled receptor signaling pathway"/>
    <property type="evidence" value="ECO:0007669"/>
    <property type="project" value="UniProtKB-UniRule"/>
</dbReference>
<feature type="domain" description="Saposin B-type" evidence="9">
    <location>
        <begin position="398"/>
        <end position="479"/>
    </location>
</feature>
<dbReference type="GO" id="GO:0005829">
    <property type="term" value="C:cytosol"/>
    <property type="evidence" value="ECO:0007669"/>
    <property type="project" value="Ensembl"/>
</dbReference>
<dbReference type="OrthoDB" id="69496at2759"/>
<feature type="disulfide bond" evidence="8">
    <location>
        <begin position="67"/>
        <end position="143"/>
    </location>
</feature>
<keyword evidence="12" id="KW-1185">Reference proteome</keyword>
<dbReference type="GeneID" id="102926427"/>
<dbReference type="PANTHER" id="PTHR11480:SF39">
    <property type="entry name" value="PROACTIVATOR POLYPEPTIDE-LIKE 1"/>
    <property type="match status" value="1"/>
</dbReference>
<evidence type="ECO:0000259" key="10">
    <source>
        <dbReference type="PROSITE" id="PS51110"/>
    </source>
</evidence>
<evidence type="ECO:0000256" key="7">
    <source>
        <dbReference type="PIRNR" id="PIRNR002431"/>
    </source>
</evidence>
<feature type="disulfide bond" evidence="8">
    <location>
        <begin position="190"/>
        <end position="260"/>
    </location>
</feature>
<evidence type="ECO:0000313" key="12">
    <source>
        <dbReference type="Proteomes" id="UP000694547"/>
    </source>
</evidence>
<feature type="disulfide bond" evidence="8">
    <location>
        <begin position="405"/>
        <end position="469"/>
    </location>
</feature>
<feature type="domain" description="Saposin B-type" evidence="9">
    <location>
        <begin position="296"/>
        <end position="376"/>
    </location>
</feature>
<dbReference type="PROSITE" id="PS50015">
    <property type="entry name" value="SAP_B"/>
    <property type="match status" value="4"/>
</dbReference>